<gene>
    <name evidence="8" type="ORF">ACO22_01138</name>
</gene>
<feature type="compositionally biased region" description="Polar residues" evidence="6">
    <location>
        <begin position="268"/>
        <end position="279"/>
    </location>
</feature>
<dbReference type="EC" id="5.4.99.25" evidence="3"/>
<organism evidence="8 9">
    <name type="scientific">Paracoccidioides brasiliensis</name>
    <dbReference type="NCBI Taxonomy" id="121759"/>
    <lineage>
        <taxon>Eukaryota</taxon>
        <taxon>Fungi</taxon>
        <taxon>Dikarya</taxon>
        <taxon>Ascomycota</taxon>
        <taxon>Pezizomycotina</taxon>
        <taxon>Eurotiomycetes</taxon>
        <taxon>Eurotiomycetidae</taxon>
        <taxon>Onygenales</taxon>
        <taxon>Ajellomycetaceae</taxon>
        <taxon>Paracoccidioides</taxon>
    </lineage>
</organism>
<dbReference type="EMBL" id="LZYO01000025">
    <property type="protein sequence ID" value="ODH42867.1"/>
    <property type="molecule type" value="Genomic_DNA"/>
</dbReference>
<evidence type="ECO:0000256" key="4">
    <source>
        <dbReference type="ARBA" id="ARBA00022694"/>
    </source>
</evidence>
<dbReference type="GO" id="GO:0006400">
    <property type="term" value="P:tRNA modification"/>
    <property type="evidence" value="ECO:0007669"/>
    <property type="project" value="TreeGrafter"/>
</dbReference>
<dbReference type="GO" id="GO:1990481">
    <property type="term" value="P:mRNA pseudouridine synthesis"/>
    <property type="evidence" value="ECO:0007669"/>
    <property type="project" value="TreeGrafter"/>
</dbReference>
<dbReference type="InterPro" id="IPR020103">
    <property type="entry name" value="PsdUridine_synth_cat_dom_sf"/>
</dbReference>
<dbReference type="Proteomes" id="UP000242814">
    <property type="component" value="Unassembled WGS sequence"/>
</dbReference>
<dbReference type="InterPro" id="IPR014780">
    <property type="entry name" value="tRNA_psdUridine_synth_TruB"/>
</dbReference>
<dbReference type="GO" id="GO:0005634">
    <property type="term" value="C:nucleus"/>
    <property type="evidence" value="ECO:0007669"/>
    <property type="project" value="TreeGrafter"/>
</dbReference>
<name>A0A1D2JMC0_PARBR</name>
<evidence type="ECO:0000256" key="5">
    <source>
        <dbReference type="ARBA" id="ARBA00023235"/>
    </source>
</evidence>
<dbReference type="PANTHER" id="PTHR13767">
    <property type="entry name" value="TRNA-PSEUDOURIDINE SYNTHASE"/>
    <property type="match status" value="1"/>
</dbReference>
<dbReference type="VEuPathDB" id="FungiDB:PABG_04973"/>
<comment type="similarity">
    <text evidence="2">Belongs to the pseudouridine synthase TruB family.</text>
</comment>
<evidence type="ECO:0000256" key="2">
    <source>
        <dbReference type="ARBA" id="ARBA00008999"/>
    </source>
</evidence>
<comment type="catalytic activity">
    <reaction evidence="1">
        <text>a uridine in mRNA = a pseudouridine in mRNA</text>
        <dbReference type="Rhea" id="RHEA:56644"/>
        <dbReference type="Rhea" id="RHEA-COMP:14658"/>
        <dbReference type="Rhea" id="RHEA-COMP:14659"/>
        <dbReference type="ChEBI" id="CHEBI:65314"/>
        <dbReference type="ChEBI" id="CHEBI:65315"/>
    </reaction>
</comment>
<feature type="region of interest" description="Disordered" evidence="6">
    <location>
        <begin position="233"/>
        <end position="327"/>
    </location>
</feature>
<proteinExistence type="inferred from homology"/>
<dbReference type="InterPro" id="IPR002501">
    <property type="entry name" value="PsdUridine_synth_N"/>
</dbReference>
<dbReference type="Pfam" id="PF01509">
    <property type="entry name" value="TruB_N"/>
    <property type="match status" value="1"/>
</dbReference>
<dbReference type="OrthoDB" id="9995526at2759"/>
<dbReference type="HAMAP" id="MF_01080">
    <property type="entry name" value="TruB_bact"/>
    <property type="match status" value="1"/>
</dbReference>
<reference evidence="8 9" key="1">
    <citation type="submission" date="2016-06" db="EMBL/GenBank/DDBJ databases">
        <authorList>
            <person name="Kjaerup R.B."/>
            <person name="Dalgaard T.S."/>
            <person name="Juul-Madsen H.R."/>
        </authorList>
    </citation>
    <scope>NUCLEOTIDE SEQUENCE [LARGE SCALE GENOMIC DNA]</scope>
    <source>
        <strain evidence="8 9">Pb300</strain>
    </source>
</reference>
<dbReference type="GO" id="GO:0160148">
    <property type="term" value="F:tRNA pseudouridine(55) synthase activity"/>
    <property type="evidence" value="ECO:0007669"/>
    <property type="project" value="UniProtKB-EC"/>
</dbReference>
<feature type="compositionally biased region" description="Low complexity" evidence="6">
    <location>
        <begin position="280"/>
        <end position="321"/>
    </location>
</feature>
<dbReference type="GO" id="GO:0003723">
    <property type="term" value="F:RNA binding"/>
    <property type="evidence" value="ECO:0007669"/>
    <property type="project" value="InterPro"/>
</dbReference>
<evidence type="ECO:0000256" key="1">
    <source>
        <dbReference type="ARBA" id="ARBA00001166"/>
    </source>
</evidence>
<keyword evidence="5" id="KW-0413">Isomerase</keyword>
<evidence type="ECO:0000313" key="8">
    <source>
        <dbReference type="EMBL" id="ODH42867.1"/>
    </source>
</evidence>
<comment type="caution">
    <text evidence="8">The sequence shown here is derived from an EMBL/GenBank/DDBJ whole genome shotgun (WGS) entry which is preliminary data.</text>
</comment>
<feature type="compositionally biased region" description="Basic and acidic residues" evidence="6">
    <location>
        <begin position="249"/>
        <end position="260"/>
    </location>
</feature>
<sequence>MHFRFRTRDFPVIMSHARNLEGVFAVHKPAGITSAEVLRDLQKHFTPSRFFQPWVDTERIRRRAESKHQSRRRRNKRLQVKLGHGGTLDPMATGVLITGIGKSTKELNNFLACTKSYDAVVLFGAATDSYDCIGKVVSRAPYEHITRERVEEALAAFRGKIMQRPSIFSALRVQGKRLYEYAREGIEPPVEILKRPVEVMNLEIVEWYEGGTHDYVFPMEEVNSTEKAIAKKMVSKDALPSTIPKKQHRDNSREPEEAHGVKRKLSPSPASATSPKRQNPATDTLISTTATTGTGPLTNTADGSPTADVTTTTNTSTSSKPHPSPPAVKLTMTVSSGFYVRSLAHDLGLALDSNAILSSLVRTRQADFTLEPDKVLEYRDLEAGEEVWGPKLQKFLDEWEERKGRVEAEGVVEAVSEGEDEGL</sequence>
<evidence type="ECO:0000256" key="6">
    <source>
        <dbReference type="SAM" id="MobiDB-lite"/>
    </source>
</evidence>
<evidence type="ECO:0000256" key="3">
    <source>
        <dbReference type="ARBA" id="ARBA00012787"/>
    </source>
</evidence>
<dbReference type="Gene3D" id="3.30.2350.10">
    <property type="entry name" value="Pseudouridine synthase"/>
    <property type="match status" value="1"/>
</dbReference>
<accession>A0A1D2JMC0</accession>
<evidence type="ECO:0000313" key="9">
    <source>
        <dbReference type="Proteomes" id="UP000242814"/>
    </source>
</evidence>
<dbReference type="VEuPathDB" id="FungiDB:PADG_05634"/>
<keyword evidence="4" id="KW-0819">tRNA processing</keyword>
<feature type="domain" description="Pseudouridine synthase II N-terminal" evidence="7">
    <location>
        <begin position="79"/>
        <end position="209"/>
    </location>
</feature>
<dbReference type="SUPFAM" id="SSF55120">
    <property type="entry name" value="Pseudouridine synthase"/>
    <property type="match status" value="1"/>
</dbReference>
<dbReference type="PANTHER" id="PTHR13767:SF2">
    <property type="entry name" value="PSEUDOURIDYLATE SYNTHASE TRUB1"/>
    <property type="match status" value="1"/>
</dbReference>
<evidence type="ECO:0000259" key="7">
    <source>
        <dbReference type="Pfam" id="PF01509"/>
    </source>
</evidence>
<protein>
    <recommendedName>
        <fullName evidence="3">tRNA pseudouridine(55) synthase</fullName>
        <ecNumber evidence="3">5.4.99.25</ecNumber>
    </recommendedName>
</protein>
<dbReference type="AlphaFoldDB" id="A0A1D2JMC0"/>